<evidence type="ECO:0000259" key="2">
    <source>
        <dbReference type="Pfam" id="PF01425"/>
    </source>
</evidence>
<reference evidence="3 4" key="1">
    <citation type="submission" date="2019-10" db="EMBL/GenBank/DDBJ databases">
        <title>Pseudopuniceibacterium sp. HQ09 islated from Antarctica.</title>
        <authorList>
            <person name="Liao L."/>
            <person name="Su S."/>
            <person name="Chen B."/>
            <person name="Yu Y."/>
        </authorList>
    </citation>
    <scope>NUCLEOTIDE SEQUENCE [LARGE SCALE GENOMIC DNA]</scope>
    <source>
        <strain evidence="3 4">HQ09</strain>
    </source>
</reference>
<evidence type="ECO:0000256" key="1">
    <source>
        <dbReference type="ARBA" id="ARBA00009199"/>
    </source>
</evidence>
<dbReference type="InterPro" id="IPR036928">
    <property type="entry name" value="AS_sf"/>
</dbReference>
<name>A0A7L9WIV0_9RHOB</name>
<dbReference type="KEGG" id="pshq:F3W81_02330"/>
<dbReference type="PANTHER" id="PTHR11895">
    <property type="entry name" value="TRANSAMIDASE"/>
    <property type="match status" value="1"/>
</dbReference>
<dbReference type="Pfam" id="PF01425">
    <property type="entry name" value="Amidase"/>
    <property type="match status" value="1"/>
</dbReference>
<gene>
    <name evidence="3" type="ORF">F3W81_02330</name>
</gene>
<dbReference type="InterPro" id="IPR000120">
    <property type="entry name" value="Amidase"/>
</dbReference>
<accession>A0A7L9WIV0</accession>
<dbReference type="Gene3D" id="3.90.1300.10">
    <property type="entry name" value="Amidase signature (AS) domain"/>
    <property type="match status" value="1"/>
</dbReference>
<dbReference type="SUPFAM" id="SSF75304">
    <property type="entry name" value="Amidase signature (AS) enzymes"/>
    <property type="match status" value="1"/>
</dbReference>
<proteinExistence type="inferred from homology"/>
<evidence type="ECO:0000313" key="4">
    <source>
        <dbReference type="Proteomes" id="UP000594118"/>
    </source>
</evidence>
<sequence>MTCDALWQMDATALSQAFSRGETDPVDALEACLAQMDLLEPMLNAYTCRGPEARGEAERAARRWREGRALSPLDGVPVIVKDNLCVAGMAASWGTRVLAGRVCAGDEAPVQRLRSGGIIVVGKGNTPEFAVEGYTGNQTFGATGNPFAPGLTPGGSSGGVVAAVAAGMAFAGLATDGGGSIRRPAGYTGLFGLKPGIGHVHRAGGLAQLLLDFEVVGPVARSLRDLRAIDTLLSEKAHETVRPGPRRILAVAAISDHRYDVGIASVFEQCVSELEAAGHTITPGPLPVDLEPLNAVWGSIAEIGLARLFAADPEVAASAAPKYREMAQRGQSYDAAYLYDVLTRVYALREAARDLWGYDAVLMPTSAAYPWPADQAYPPQINGHDVGPRGHAVYTGWVNAAGLPAVAFPASVPEGLPVGVQLIGRMGSEASLMAIAEGVAPPFRWPDLALSAG</sequence>
<dbReference type="AlphaFoldDB" id="A0A7L9WIV0"/>
<dbReference type="PANTHER" id="PTHR11895:SF7">
    <property type="entry name" value="GLUTAMYL-TRNA(GLN) AMIDOTRANSFERASE SUBUNIT A, MITOCHONDRIAL"/>
    <property type="match status" value="1"/>
</dbReference>
<dbReference type="Proteomes" id="UP000594118">
    <property type="component" value="Chromosome"/>
</dbReference>
<dbReference type="EMBL" id="CP045201">
    <property type="protein sequence ID" value="QOL79754.1"/>
    <property type="molecule type" value="Genomic_DNA"/>
</dbReference>
<organism evidence="3 4">
    <name type="scientific">Pseudooceanicola spongiae</name>
    <dbReference type="NCBI Taxonomy" id="2613965"/>
    <lineage>
        <taxon>Bacteria</taxon>
        <taxon>Pseudomonadati</taxon>
        <taxon>Pseudomonadota</taxon>
        <taxon>Alphaproteobacteria</taxon>
        <taxon>Rhodobacterales</taxon>
        <taxon>Paracoccaceae</taxon>
        <taxon>Pseudooceanicola</taxon>
    </lineage>
</organism>
<keyword evidence="4" id="KW-1185">Reference proteome</keyword>
<evidence type="ECO:0000313" key="3">
    <source>
        <dbReference type="EMBL" id="QOL79754.1"/>
    </source>
</evidence>
<feature type="domain" description="Amidase" evidence="2">
    <location>
        <begin position="27"/>
        <end position="432"/>
    </location>
</feature>
<protein>
    <submittedName>
        <fullName evidence="3">Amidase</fullName>
    </submittedName>
</protein>
<dbReference type="InterPro" id="IPR023631">
    <property type="entry name" value="Amidase_dom"/>
</dbReference>
<dbReference type="RefSeq" id="WP_193082073.1">
    <property type="nucleotide sequence ID" value="NZ_CP045201.1"/>
</dbReference>
<dbReference type="GO" id="GO:0003824">
    <property type="term" value="F:catalytic activity"/>
    <property type="evidence" value="ECO:0007669"/>
    <property type="project" value="InterPro"/>
</dbReference>
<comment type="similarity">
    <text evidence="1">Belongs to the amidase family.</text>
</comment>